<organism evidence="2">
    <name type="scientific">bioreactor metagenome</name>
    <dbReference type="NCBI Taxonomy" id="1076179"/>
    <lineage>
        <taxon>unclassified sequences</taxon>
        <taxon>metagenomes</taxon>
        <taxon>ecological metagenomes</taxon>
    </lineage>
</organism>
<name>A0A644XX65_9ZZZZ</name>
<dbReference type="InterPro" id="IPR011576">
    <property type="entry name" value="Pyridox_Oxase_N"/>
</dbReference>
<dbReference type="SUPFAM" id="SSF50475">
    <property type="entry name" value="FMN-binding split barrel"/>
    <property type="match status" value="1"/>
</dbReference>
<dbReference type="Gene3D" id="2.30.110.10">
    <property type="entry name" value="Electron Transport, Fmn-binding Protein, Chain A"/>
    <property type="match status" value="1"/>
</dbReference>
<protein>
    <recommendedName>
        <fullName evidence="1">Pyridoxamine 5'-phosphate oxidase N-terminal domain-containing protein</fullName>
    </recommendedName>
</protein>
<evidence type="ECO:0000259" key="1">
    <source>
        <dbReference type="Pfam" id="PF01243"/>
    </source>
</evidence>
<gene>
    <name evidence="2" type="ORF">SDC9_67290</name>
</gene>
<dbReference type="InterPro" id="IPR012349">
    <property type="entry name" value="Split_barrel_FMN-bd"/>
</dbReference>
<dbReference type="AlphaFoldDB" id="A0A644XX65"/>
<dbReference type="EMBL" id="VSSQ01003470">
    <property type="protein sequence ID" value="MPM20852.1"/>
    <property type="molecule type" value="Genomic_DNA"/>
</dbReference>
<comment type="caution">
    <text evidence="2">The sequence shown here is derived from an EMBL/GenBank/DDBJ whole genome shotgun (WGS) entry which is preliminary data.</text>
</comment>
<dbReference type="Pfam" id="PF01243">
    <property type="entry name" value="PNPOx_N"/>
    <property type="match status" value="1"/>
</dbReference>
<reference evidence="2" key="1">
    <citation type="submission" date="2019-08" db="EMBL/GenBank/DDBJ databases">
        <authorList>
            <person name="Kucharzyk K."/>
            <person name="Murdoch R.W."/>
            <person name="Higgins S."/>
            <person name="Loffler F."/>
        </authorList>
    </citation>
    <scope>NUCLEOTIDE SEQUENCE</scope>
</reference>
<proteinExistence type="predicted"/>
<feature type="domain" description="Pyridoxamine 5'-phosphate oxidase N-terminal" evidence="1">
    <location>
        <begin position="8"/>
        <end position="96"/>
    </location>
</feature>
<sequence>MNKLSDYMLEAKTFYLATTADQKPSVRPIGGKPAFDEPGFVQAGDKIYFYTDSTKPMYRQMKENPDIALTFLVAAGFVRVSAKAAFEDNADIKRRMLGENKSLTQLYKEDDGIFQVYSLQDVKAFLYAKGQAPIELT</sequence>
<evidence type="ECO:0000313" key="2">
    <source>
        <dbReference type="EMBL" id="MPM20852.1"/>
    </source>
</evidence>
<accession>A0A644XX65</accession>